<accession>A0A6J4MYE0</accession>
<proteinExistence type="predicted"/>
<gene>
    <name evidence="1" type="ORF">AVDCRST_MAG47-1347</name>
</gene>
<sequence>MAGLVLLSTLVGVVLGGYGQRGRLDGHRTRSHHSL</sequence>
<name>A0A6J4MYE0_9ACTN</name>
<organism evidence="1">
    <name type="scientific">uncultured Nocardioidaceae bacterium</name>
    <dbReference type="NCBI Taxonomy" id="253824"/>
    <lineage>
        <taxon>Bacteria</taxon>
        <taxon>Bacillati</taxon>
        <taxon>Actinomycetota</taxon>
        <taxon>Actinomycetes</taxon>
        <taxon>Propionibacteriales</taxon>
        <taxon>Nocardioidaceae</taxon>
        <taxon>environmental samples</taxon>
    </lineage>
</organism>
<protein>
    <submittedName>
        <fullName evidence="1">Uncharacterized protein</fullName>
    </submittedName>
</protein>
<dbReference type="EMBL" id="CADCUK010000096">
    <property type="protein sequence ID" value="CAA9372304.1"/>
    <property type="molecule type" value="Genomic_DNA"/>
</dbReference>
<dbReference type="AlphaFoldDB" id="A0A6J4MYE0"/>
<reference evidence="1" key="1">
    <citation type="submission" date="2020-02" db="EMBL/GenBank/DDBJ databases">
        <authorList>
            <person name="Meier V. D."/>
        </authorList>
    </citation>
    <scope>NUCLEOTIDE SEQUENCE</scope>
    <source>
        <strain evidence="1">AVDCRST_MAG47</strain>
    </source>
</reference>
<evidence type="ECO:0000313" key="1">
    <source>
        <dbReference type="EMBL" id="CAA9372304.1"/>
    </source>
</evidence>